<dbReference type="InterPro" id="IPR049026">
    <property type="entry name" value="Gp6-like_N"/>
</dbReference>
<feature type="domain" description="Baseplate structural protein gp6 C-terminal" evidence="2">
    <location>
        <begin position="309"/>
        <end position="380"/>
    </location>
</feature>
<evidence type="ECO:0008006" key="5">
    <source>
        <dbReference type="Google" id="ProtNLM"/>
    </source>
</evidence>
<dbReference type="Proteomes" id="UP000523105">
    <property type="component" value="Unassembled WGS sequence"/>
</dbReference>
<evidence type="ECO:0000313" key="4">
    <source>
        <dbReference type="Proteomes" id="UP000523105"/>
    </source>
</evidence>
<name>A0A7K4MQ37_9ARCH</name>
<evidence type="ECO:0000259" key="1">
    <source>
        <dbReference type="Pfam" id="PF21379"/>
    </source>
</evidence>
<evidence type="ECO:0000259" key="2">
    <source>
        <dbReference type="Pfam" id="PF21387"/>
    </source>
</evidence>
<protein>
    <recommendedName>
        <fullName evidence="5">Baseplate wedge subunit</fullName>
    </recommendedName>
</protein>
<comment type="caution">
    <text evidence="3">The sequence shown here is derived from an EMBL/GenBank/DDBJ whole genome shotgun (WGS) entry which is preliminary data.</text>
</comment>
<organism evidence="3 4">
    <name type="scientific">Marine Group I thaumarchaeote</name>
    <dbReference type="NCBI Taxonomy" id="2511932"/>
    <lineage>
        <taxon>Archaea</taxon>
        <taxon>Nitrososphaerota</taxon>
        <taxon>Marine Group I</taxon>
    </lineage>
</organism>
<proteinExistence type="predicted"/>
<dbReference type="AlphaFoldDB" id="A0A7K4MQ37"/>
<accession>A0A7K4MQ37</accession>
<sequence length="620" mass="66578">MATKLDISELDFDAVKANLKTFLSDQTEFSDYDFEGSGMSVLLDVLAYNTHYLGYNANMLANEMFLDSADLRSSVVSLAKAVGYTPTSAKASSANINVVVNNATGASLTMTRGTKFTTTVNSQSYSFVNNADVSIAPVDGVYTFSSLPIYEGSLLTFKYTVDTTDIEQRFIIPNNNVDTTTLTVKVQNSSSDSTTNTYTLATGITELDDTSKVYFLQEIENLKFEVYFGDGVLGKAVEDGNIVILDYIVTNRSAANGASTFALSGNIGGFSDVTITTNGNAAGGTGPESISSIKYNAPRDYSAQDRAVTADDYKTRVKTLYANADAVQVWGGEDHSTPNYGKVYISIKAKSGANLTVATKDSIVTDLKRYAVASVTPTIIDPETTYLTLVSNFKYNSSITTKDVTTLQTNVLSTISTYSTDSLQNFTGMFRHSALVKNIDATDTSILSNVTTVKLYKYFAPTLNSALKYTISYNNAFYNPHSDHNKSAGGIVSSTGFKINDDSSANEHFLDDDGSGIIRAYYLVSGVRTYTDSTYGTINYTTGEIILTAAHLTSISNIDGATSTVVRVFVIPNSNDIVPVRNQILQIDTANSTVTGEVDTIASGSSQAGTSYTTSSSYSS</sequence>
<dbReference type="Gene3D" id="3.30.300.200">
    <property type="match status" value="1"/>
</dbReference>
<dbReference type="Pfam" id="PF21387">
    <property type="entry name" value="Gp6_C-I"/>
    <property type="match status" value="1"/>
</dbReference>
<dbReference type="Pfam" id="PF21379">
    <property type="entry name" value="Gp6-like_1st"/>
    <property type="match status" value="1"/>
</dbReference>
<dbReference type="InterPro" id="IPR049027">
    <property type="entry name" value="Gp6_C-I"/>
</dbReference>
<feature type="domain" description="Baseplate wedge protein gp6-like N-terminal helical" evidence="1">
    <location>
        <begin position="12"/>
        <end position="84"/>
    </location>
</feature>
<reference evidence="3 4" key="1">
    <citation type="journal article" date="2019" name="Environ. Microbiol.">
        <title>Genomics insights into ecotype formation of ammonia-oxidizing archaea in the deep ocean.</title>
        <authorList>
            <person name="Wang Y."/>
            <person name="Huang J.M."/>
            <person name="Cui G.J."/>
            <person name="Nunoura T."/>
            <person name="Takaki Y."/>
            <person name="Li W.L."/>
            <person name="Li J."/>
            <person name="Gao Z.M."/>
            <person name="Takai K."/>
            <person name="Zhang A.Q."/>
            <person name="Stepanauskas R."/>
        </authorList>
    </citation>
    <scope>NUCLEOTIDE SEQUENCE [LARGE SCALE GENOMIC DNA]</scope>
    <source>
        <strain evidence="3 4">L15b</strain>
    </source>
</reference>
<gene>
    <name evidence="3" type="ORF">HX837_04480</name>
</gene>
<evidence type="ECO:0000313" key="3">
    <source>
        <dbReference type="EMBL" id="NWJ43449.1"/>
    </source>
</evidence>
<dbReference type="EMBL" id="JACASV010000026">
    <property type="protein sequence ID" value="NWJ43449.1"/>
    <property type="molecule type" value="Genomic_DNA"/>
</dbReference>